<dbReference type="Pfam" id="PF14378">
    <property type="entry name" value="PAP2_3"/>
    <property type="match status" value="1"/>
</dbReference>
<keyword evidence="1" id="KW-1133">Transmembrane helix</keyword>
<keyword evidence="1" id="KW-0812">Transmembrane</keyword>
<dbReference type="InterPro" id="IPR026841">
    <property type="entry name" value="Aur1/Ipt1"/>
</dbReference>
<keyword evidence="1" id="KW-0472">Membrane</keyword>
<feature type="transmembrane region" description="Helical" evidence="1">
    <location>
        <begin position="175"/>
        <end position="198"/>
    </location>
</feature>
<evidence type="ECO:0000259" key="2">
    <source>
        <dbReference type="Pfam" id="PF14378"/>
    </source>
</evidence>
<comment type="caution">
    <text evidence="3">The sequence shown here is derived from an EMBL/GenBank/DDBJ whole genome shotgun (WGS) entry which is preliminary data.</text>
</comment>
<organism evidence="3 4">
    <name type="scientific">Roseateles aquae</name>
    <dbReference type="NCBI Taxonomy" id="3077235"/>
    <lineage>
        <taxon>Bacteria</taxon>
        <taxon>Pseudomonadati</taxon>
        <taxon>Pseudomonadota</taxon>
        <taxon>Betaproteobacteria</taxon>
        <taxon>Burkholderiales</taxon>
        <taxon>Sphaerotilaceae</taxon>
        <taxon>Roseateles</taxon>
    </lineage>
</organism>
<reference evidence="3" key="1">
    <citation type="submission" date="2023-09" db="EMBL/GenBank/DDBJ databases">
        <title>Paucibacter sp. APW11 Genome sequencing and assembly.</title>
        <authorList>
            <person name="Kim I."/>
        </authorList>
    </citation>
    <scope>NUCLEOTIDE SEQUENCE</scope>
    <source>
        <strain evidence="3">APW11</strain>
    </source>
</reference>
<accession>A0ABU3PFC5</accession>
<feature type="transmembrane region" description="Helical" evidence="1">
    <location>
        <begin position="82"/>
        <end position="103"/>
    </location>
</feature>
<protein>
    <submittedName>
        <fullName evidence="3">Phosphatase PAP2 family protein</fullName>
    </submittedName>
</protein>
<feature type="transmembrane region" description="Helical" evidence="1">
    <location>
        <begin position="256"/>
        <end position="274"/>
    </location>
</feature>
<evidence type="ECO:0000256" key="1">
    <source>
        <dbReference type="SAM" id="Phobius"/>
    </source>
</evidence>
<feature type="transmembrane region" description="Helical" evidence="1">
    <location>
        <begin position="53"/>
        <end position="70"/>
    </location>
</feature>
<dbReference type="EMBL" id="JAVXZY010000007">
    <property type="protein sequence ID" value="MDT9001002.1"/>
    <property type="molecule type" value="Genomic_DNA"/>
</dbReference>
<evidence type="ECO:0000313" key="3">
    <source>
        <dbReference type="EMBL" id="MDT9001002.1"/>
    </source>
</evidence>
<feature type="transmembrane region" description="Helical" evidence="1">
    <location>
        <begin position="149"/>
        <end position="169"/>
    </location>
</feature>
<gene>
    <name evidence="3" type="ORF">RQP53_17120</name>
</gene>
<feature type="domain" description="Inositolphosphotransferase Aur1/Ipt1" evidence="2">
    <location>
        <begin position="144"/>
        <end position="294"/>
    </location>
</feature>
<dbReference type="RefSeq" id="WP_315651888.1">
    <property type="nucleotide sequence ID" value="NZ_JAVXZY010000007.1"/>
</dbReference>
<feature type="transmembrane region" description="Helical" evidence="1">
    <location>
        <begin position="20"/>
        <end position="41"/>
    </location>
</feature>
<keyword evidence="4" id="KW-1185">Reference proteome</keyword>
<feature type="transmembrane region" description="Helical" evidence="1">
    <location>
        <begin position="280"/>
        <end position="302"/>
    </location>
</feature>
<evidence type="ECO:0000313" key="4">
    <source>
        <dbReference type="Proteomes" id="UP001246372"/>
    </source>
</evidence>
<sequence>MNEIVGQRQTRRPRLLAIEWLALFSAYVLIAGSVFGLRIYMPDRGAALFSFEHYLLPLAAVIVVGVFWGRGSVDLKAVQLRCRLLASLAFIVFSHFNIKLWAHLINETKWDAQFKAIDLDLPLLQQACLFISAALKSTLFGWDSAYHDVFVGMFVLAIIVAAFDGAAALERLVTLIGAVLVFGGLSYLLAPAFGPFIFDINRSPVQQLMLSFQLSFIDSGGANYSGENFIMPLGAMPSLHVAHGWVLTWVVARMHVWIGVLFALTLIFIGAEAVASKWHYLVDIPVGLAVAALSKCFVRHFLPQAGSAKSMQRA</sequence>
<dbReference type="Proteomes" id="UP001246372">
    <property type="component" value="Unassembled WGS sequence"/>
</dbReference>
<name>A0ABU3PFC5_9BURK</name>
<proteinExistence type="predicted"/>